<dbReference type="Pfam" id="PF04199">
    <property type="entry name" value="Cyclase"/>
    <property type="match status" value="1"/>
</dbReference>
<evidence type="ECO:0000313" key="2">
    <source>
        <dbReference type="Proteomes" id="UP000619260"/>
    </source>
</evidence>
<dbReference type="PANTHER" id="PTHR31118:SF32">
    <property type="entry name" value="KYNURENINE FORMAMIDASE"/>
    <property type="match status" value="1"/>
</dbReference>
<keyword evidence="2" id="KW-1185">Reference proteome</keyword>
<organism evidence="1 2">
    <name type="scientific">Virgisporangium aliadipatigenens</name>
    <dbReference type="NCBI Taxonomy" id="741659"/>
    <lineage>
        <taxon>Bacteria</taxon>
        <taxon>Bacillati</taxon>
        <taxon>Actinomycetota</taxon>
        <taxon>Actinomycetes</taxon>
        <taxon>Micromonosporales</taxon>
        <taxon>Micromonosporaceae</taxon>
        <taxon>Virgisporangium</taxon>
    </lineage>
</organism>
<protein>
    <submittedName>
        <fullName evidence="1">Cyclase</fullName>
    </submittedName>
</protein>
<reference evidence="1" key="1">
    <citation type="submission" date="2021-01" db="EMBL/GenBank/DDBJ databases">
        <title>Whole genome shotgun sequence of Virgisporangium aliadipatigenens NBRC 105644.</title>
        <authorList>
            <person name="Komaki H."/>
            <person name="Tamura T."/>
        </authorList>
    </citation>
    <scope>NUCLEOTIDE SEQUENCE</scope>
    <source>
        <strain evidence="1">NBRC 105644</strain>
    </source>
</reference>
<name>A0A8J3YT58_9ACTN</name>
<accession>A0A8J3YT58</accession>
<dbReference type="AlphaFoldDB" id="A0A8J3YT58"/>
<dbReference type="RefSeq" id="WP_203903420.1">
    <property type="nucleotide sequence ID" value="NZ_BOPF01000032.1"/>
</dbReference>
<dbReference type="GO" id="GO:0019441">
    <property type="term" value="P:L-tryptophan catabolic process to kynurenine"/>
    <property type="evidence" value="ECO:0007669"/>
    <property type="project" value="InterPro"/>
</dbReference>
<comment type="caution">
    <text evidence="1">The sequence shown here is derived from an EMBL/GenBank/DDBJ whole genome shotgun (WGS) entry which is preliminary data.</text>
</comment>
<dbReference type="GO" id="GO:0004061">
    <property type="term" value="F:arylformamidase activity"/>
    <property type="evidence" value="ECO:0007669"/>
    <property type="project" value="InterPro"/>
</dbReference>
<dbReference type="SUPFAM" id="SSF102198">
    <property type="entry name" value="Putative cyclase"/>
    <property type="match status" value="1"/>
</dbReference>
<dbReference type="PANTHER" id="PTHR31118">
    <property type="entry name" value="CYCLASE-LIKE PROTEIN 2"/>
    <property type="match status" value="1"/>
</dbReference>
<dbReference type="Gene3D" id="3.50.30.50">
    <property type="entry name" value="Putative cyclase"/>
    <property type="match status" value="1"/>
</dbReference>
<dbReference type="EMBL" id="BOPF01000032">
    <property type="protein sequence ID" value="GIJ49968.1"/>
    <property type="molecule type" value="Genomic_DNA"/>
</dbReference>
<dbReference type="Proteomes" id="UP000619260">
    <property type="component" value="Unassembled WGS sequence"/>
</dbReference>
<evidence type="ECO:0000313" key="1">
    <source>
        <dbReference type="EMBL" id="GIJ49968.1"/>
    </source>
</evidence>
<proteinExistence type="predicted"/>
<dbReference type="InterPro" id="IPR007325">
    <property type="entry name" value="KFase/CYL"/>
</dbReference>
<gene>
    <name evidence="1" type="ORF">Val02_68540</name>
</gene>
<sequence length="222" mass="23058">MGRFVELNHVVSDGQVTYPGLPAPAISDHLSRADSPAVYGPGTEFHIGRIEMVANTGTYLDTPAHRYAAGPDLSGVPLESCADLAGYRASFASRAITDDSLAEAFGDADLAGAAVLLHTGWDRHFGTAAYGDSAAPFLAASGVEWLVARRPALVGIDSVNIDCFSEGPARPAHTGLLAAGILIVEHLTGLDALPANGFRFFATPVRVAGLGTFPVRAFAIVT</sequence>
<dbReference type="InterPro" id="IPR037175">
    <property type="entry name" value="KFase_sf"/>
</dbReference>